<organism evidence="2 3">
    <name type="scientific">Marinobacter lacisalsi</name>
    <dbReference type="NCBI Taxonomy" id="475979"/>
    <lineage>
        <taxon>Bacteria</taxon>
        <taxon>Pseudomonadati</taxon>
        <taxon>Pseudomonadota</taxon>
        <taxon>Gammaproteobacteria</taxon>
        <taxon>Pseudomonadales</taxon>
        <taxon>Marinobacteraceae</taxon>
        <taxon>Marinobacter</taxon>
    </lineage>
</organism>
<dbReference type="EMBL" id="JBHSDI010000051">
    <property type="protein sequence ID" value="MFC4260170.1"/>
    <property type="molecule type" value="Genomic_DNA"/>
</dbReference>
<dbReference type="InterPro" id="IPR000086">
    <property type="entry name" value="NUDIX_hydrolase_dom"/>
</dbReference>
<accession>A0ABV8QKJ5</accession>
<comment type="caution">
    <text evidence="2">The sequence shown here is derived from an EMBL/GenBank/DDBJ whole genome shotgun (WGS) entry which is preliminary data.</text>
</comment>
<dbReference type="CDD" id="cd04511">
    <property type="entry name" value="NUDIX_Hydrolase"/>
    <property type="match status" value="1"/>
</dbReference>
<evidence type="ECO:0000259" key="1">
    <source>
        <dbReference type="PROSITE" id="PS51462"/>
    </source>
</evidence>
<dbReference type="PANTHER" id="PTHR43222:SF2">
    <property type="entry name" value="NUDIX HYDROLASE 23, CHLOROPLASTIC"/>
    <property type="match status" value="1"/>
</dbReference>
<dbReference type="InterPro" id="IPR029401">
    <property type="entry name" value="Nudix_N"/>
</dbReference>
<gene>
    <name evidence="2" type="ORF">ACFOZ5_14190</name>
</gene>
<proteinExistence type="predicted"/>
<dbReference type="GO" id="GO:0016787">
    <property type="term" value="F:hydrolase activity"/>
    <property type="evidence" value="ECO:0007669"/>
    <property type="project" value="UniProtKB-KW"/>
</dbReference>
<keyword evidence="2" id="KW-0378">Hydrolase</keyword>
<dbReference type="Proteomes" id="UP001595798">
    <property type="component" value="Unassembled WGS sequence"/>
</dbReference>
<dbReference type="Pfam" id="PF00293">
    <property type="entry name" value="NUDIX"/>
    <property type="match status" value="1"/>
</dbReference>
<dbReference type="Gene3D" id="2.20.70.10">
    <property type="match status" value="1"/>
</dbReference>
<dbReference type="SUPFAM" id="SSF55811">
    <property type="entry name" value="Nudix"/>
    <property type="match status" value="1"/>
</dbReference>
<dbReference type="Pfam" id="PF14803">
    <property type="entry name" value="Zn_ribbon_Nudix"/>
    <property type="match status" value="1"/>
</dbReference>
<evidence type="ECO:0000313" key="3">
    <source>
        <dbReference type="Proteomes" id="UP001595798"/>
    </source>
</evidence>
<sequence>MKFCSSCGHPVESRIPAGDNRPRYVCQQCETIHYQNPRIVAGTVPTWEGKILLCRRAIEPRYGYWTLPAGFMENSETTEEAASRETLEEAMAHVELAGLYTMIHVPHIDQVHMFYRAHMTEARFGAGDETLEAELFELDRIPWDEISFPTVRRTLEHFVEDFQRNEFPLRISDIRHRLKPSDPQKSSSR</sequence>
<dbReference type="InterPro" id="IPR015797">
    <property type="entry name" value="NUDIX_hydrolase-like_dom_sf"/>
</dbReference>
<feature type="domain" description="Nudix hydrolase" evidence="1">
    <location>
        <begin position="36"/>
        <end position="158"/>
    </location>
</feature>
<evidence type="ECO:0000313" key="2">
    <source>
        <dbReference type="EMBL" id="MFC4260170.1"/>
    </source>
</evidence>
<dbReference type="Gene3D" id="3.90.79.10">
    <property type="entry name" value="Nucleoside Triphosphate Pyrophosphohydrolase"/>
    <property type="match status" value="1"/>
</dbReference>
<protein>
    <submittedName>
        <fullName evidence="2">NUDIX hydrolase</fullName>
        <ecNumber evidence="2">3.6.-.-</ecNumber>
    </submittedName>
</protein>
<dbReference type="RefSeq" id="WP_379888435.1">
    <property type="nucleotide sequence ID" value="NZ_JBHSDI010000051.1"/>
</dbReference>
<dbReference type="EC" id="3.6.-.-" evidence="2"/>
<keyword evidence="3" id="KW-1185">Reference proteome</keyword>
<dbReference type="PROSITE" id="PS51462">
    <property type="entry name" value="NUDIX"/>
    <property type="match status" value="1"/>
</dbReference>
<name>A0ABV8QKJ5_9GAMM</name>
<dbReference type="PANTHER" id="PTHR43222">
    <property type="entry name" value="NUDIX HYDROLASE 23"/>
    <property type="match status" value="1"/>
</dbReference>
<reference evidence="3" key="1">
    <citation type="journal article" date="2019" name="Int. J. Syst. Evol. Microbiol.">
        <title>The Global Catalogue of Microorganisms (GCM) 10K type strain sequencing project: providing services to taxonomists for standard genome sequencing and annotation.</title>
        <authorList>
            <consortium name="The Broad Institute Genomics Platform"/>
            <consortium name="The Broad Institute Genome Sequencing Center for Infectious Disease"/>
            <person name="Wu L."/>
            <person name="Ma J."/>
        </authorList>
    </citation>
    <scope>NUCLEOTIDE SEQUENCE [LARGE SCALE GENOMIC DNA]</scope>
    <source>
        <strain evidence="3">CECT 7297</strain>
    </source>
</reference>